<protein>
    <submittedName>
        <fullName evidence="4">Tape measure domain-containing protein</fullName>
    </submittedName>
</protein>
<dbReference type="InterPro" id="IPR013491">
    <property type="entry name" value="Tape_meas_N"/>
</dbReference>
<keyword evidence="1" id="KW-0175">Coiled coil</keyword>
<evidence type="ECO:0000256" key="2">
    <source>
        <dbReference type="SAM" id="Phobius"/>
    </source>
</evidence>
<evidence type="ECO:0000313" key="4">
    <source>
        <dbReference type="EMBL" id="MBM7562726.1"/>
    </source>
</evidence>
<evidence type="ECO:0000313" key="5">
    <source>
        <dbReference type="Proteomes" id="UP000767854"/>
    </source>
</evidence>
<sequence>MSVIEGQLRRVGDILGTLRSAIRIQDGMSPAFRSMNSTMNMVISSFEALNNASSSAIDTRTIQAARTELNKAEMVFNEIEQSISAATNQQEKFNQVQRNTTNGANALLGKFKGIAVSLGLAFGGRQIIQLSDEMTSTTARLNLMNDGLQTTAELQEKIFQSAQKSRTSYMDTASAVSKLGILAKEAFGSNDEMIFFAEQINKQFKIGGSSISESTNAMYQLTQAMAAGRLQGDEFRSIMENAPLLAQSIAEYMGKSVGELRKMSSEGLITADVIKNALFASADQTNQKFSELPMTFGQVATIIGNTMLQTFEPVIQTIGRGAQVIYDNWSTIEPVFWGLAVAVGFYAVAMGLSAAATWLAVQENRALIATMLSNPILWVAIAIGILIGIIYKWVQSVGGIKVAWMITMNVMLTAWDGFKIAIMTGVYGVLNMWDMLTVGLMIVGVGIANIMGDMKANVLTILQNMVNGAIGIINDFISLLNKIPGVSIGMISEVTFGSAAQLENEAEKQARNASLEGYRTSIDSKVEERNAKLLTMQTDAINANATRQAEINAAKVDALANKNEETFMKTAEIADNTGSMKDSMELSAEELKYLREISERDVINRFTTAEIKIDMKNEMAVNSELDIDGVVTKLEERLYESMSVAAEGVYE</sequence>
<organism evidence="4 5">
    <name type="scientific">Fusibacter tunisiensis</name>
    <dbReference type="NCBI Taxonomy" id="1008308"/>
    <lineage>
        <taxon>Bacteria</taxon>
        <taxon>Bacillati</taxon>
        <taxon>Bacillota</taxon>
        <taxon>Clostridia</taxon>
        <taxon>Eubacteriales</taxon>
        <taxon>Eubacteriales Family XII. Incertae Sedis</taxon>
        <taxon>Fusibacter</taxon>
    </lineage>
</organism>
<feature type="transmembrane region" description="Helical" evidence="2">
    <location>
        <begin position="435"/>
        <end position="452"/>
    </location>
</feature>
<accession>A0ABS2MTI8</accession>
<evidence type="ECO:0000256" key="1">
    <source>
        <dbReference type="SAM" id="Coils"/>
    </source>
</evidence>
<dbReference type="EMBL" id="JAFBDT010000028">
    <property type="protein sequence ID" value="MBM7562726.1"/>
    <property type="molecule type" value="Genomic_DNA"/>
</dbReference>
<name>A0ABS2MTI8_9FIRM</name>
<keyword evidence="2" id="KW-1133">Transmembrane helix</keyword>
<feature type="domain" description="Tape measure protein N-terminal" evidence="3">
    <location>
        <begin position="125"/>
        <end position="311"/>
    </location>
</feature>
<keyword evidence="2" id="KW-0472">Membrane</keyword>
<dbReference type="NCBIfam" id="TIGR02675">
    <property type="entry name" value="tape_meas_nterm"/>
    <property type="match status" value="1"/>
</dbReference>
<reference evidence="4 5" key="1">
    <citation type="submission" date="2021-01" db="EMBL/GenBank/DDBJ databases">
        <title>Genomic Encyclopedia of Type Strains, Phase IV (KMG-IV): sequencing the most valuable type-strain genomes for metagenomic binning, comparative biology and taxonomic classification.</title>
        <authorList>
            <person name="Goeker M."/>
        </authorList>
    </citation>
    <scope>NUCLEOTIDE SEQUENCE [LARGE SCALE GENOMIC DNA]</scope>
    <source>
        <strain evidence="4 5">DSM 24436</strain>
    </source>
</reference>
<proteinExistence type="predicted"/>
<dbReference type="Proteomes" id="UP000767854">
    <property type="component" value="Unassembled WGS sequence"/>
</dbReference>
<comment type="caution">
    <text evidence="4">The sequence shown here is derived from an EMBL/GenBank/DDBJ whole genome shotgun (WGS) entry which is preliminary data.</text>
</comment>
<keyword evidence="2" id="KW-0812">Transmembrane</keyword>
<gene>
    <name evidence="4" type="ORF">JOC49_002287</name>
</gene>
<feature type="transmembrane region" description="Helical" evidence="2">
    <location>
        <begin position="335"/>
        <end position="356"/>
    </location>
</feature>
<dbReference type="Pfam" id="PF20155">
    <property type="entry name" value="TMP_3"/>
    <property type="match status" value="1"/>
</dbReference>
<evidence type="ECO:0000259" key="3">
    <source>
        <dbReference type="Pfam" id="PF20155"/>
    </source>
</evidence>
<keyword evidence="5" id="KW-1185">Reference proteome</keyword>
<feature type="coiled-coil region" evidence="1">
    <location>
        <begin position="62"/>
        <end position="89"/>
    </location>
</feature>
<feature type="transmembrane region" description="Helical" evidence="2">
    <location>
        <begin position="376"/>
        <end position="394"/>
    </location>
</feature>